<keyword evidence="1" id="KW-0812">Transmembrane</keyword>
<dbReference type="EMBL" id="BK032772">
    <property type="protein sequence ID" value="DAF59560.1"/>
    <property type="molecule type" value="Genomic_DNA"/>
</dbReference>
<accession>A0A8S5T8V7</accession>
<feature type="transmembrane region" description="Helical" evidence="1">
    <location>
        <begin position="31"/>
        <end position="52"/>
    </location>
</feature>
<reference evidence="2" key="1">
    <citation type="journal article" date="2021" name="Proc. Natl. Acad. Sci. U.S.A.">
        <title>A Catalog of Tens of Thousands of Viruses from Human Metagenomes Reveals Hidden Associations with Chronic Diseases.</title>
        <authorList>
            <person name="Tisza M.J."/>
            <person name="Buck C.B."/>
        </authorList>
    </citation>
    <scope>NUCLEOTIDE SEQUENCE</scope>
    <source>
        <strain evidence="2">CtmIh35</strain>
    </source>
</reference>
<organism evidence="2">
    <name type="scientific">Siphoviridae sp. ctmIh35</name>
    <dbReference type="NCBI Taxonomy" id="2827932"/>
    <lineage>
        <taxon>Viruses</taxon>
        <taxon>Duplodnaviria</taxon>
        <taxon>Heunggongvirae</taxon>
        <taxon>Uroviricota</taxon>
        <taxon>Caudoviricetes</taxon>
    </lineage>
</organism>
<protein>
    <submittedName>
        <fullName evidence="2">Uncharacterized protein</fullName>
    </submittedName>
</protein>
<evidence type="ECO:0000256" key="1">
    <source>
        <dbReference type="SAM" id="Phobius"/>
    </source>
</evidence>
<proteinExistence type="predicted"/>
<keyword evidence="1" id="KW-0472">Membrane</keyword>
<keyword evidence="1" id="KW-1133">Transmembrane helix</keyword>
<evidence type="ECO:0000313" key="2">
    <source>
        <dbReference type="EMBL" id="DAF59560.1"/>
    </source>
</evidence>
<sequence length="54" mass="6411">MGENEKSTKLDTLAAEIIEQQRENYRKERRILFAIWLITFAALVVSNGIWMWKV</sequence>
<name>A0A8S5T8V7_9CAUD</name>